<evidence type="ECO:0000313" key="3">
    <source>
        <dbReference type="Proteomes" id="UP000186922"/>
    </source>
</evidence>
<dbReference type="OrthoDB" id="10068810at2759"/>
<sequence>MEGKRKHREDASISGSVSGDSVNEMESVHSARPNVYLPSKSLPKFGAKLSVVGGQEEQVRERLERIYDSKLRAFQHARFCDVSVRSNAGKGEDRGQCGTLDAADLTVFVKRLSGGFRQHFGQCRNDALTGSQMTILSPLEAFFLVDLGSLEVRTKSGCPLPLQDFRAMLEAQVTNFASRYNIFSEVHRSTQLILKPYSSAGGIEHPMKETSGGGEEVQAEDLSALVQVNTAVSDDRHEGSSLFAGSADSASSVVEMPSYDFDRWMSSVAAAATATASSYPQSLQPAFSCHSKSSGSTSSSLFDVVLTDYQKKDIAFDDLFMALLHGQHSNATVYFARDDVGELSGFAAILADIPSVHY</sequence>
<dbReference type="AlphaFoldDB" id="A0A1D1VTA3"/>
<protein>
    <submittedName>
        <fullName evidence="2">Uncharacterized protein</fullName>
    </submittedName>
</protein>
<organism evidence="2 3">
    <name type="scientific">Ramazzottius varieornatus</name>
    <name type="common">Water bear</name>
    <name type="synonym">Tardigrade</name>
    <dbReference type="NCBI Taxonomy" id="947166"/>
    <lineage>
        <taxon>Eukaryota</taxon>
        <taxon>Metazoa</taxon>
        <taxon>Ecdysozoa</taxon>
        <taxon>Tardigrada</taxon>
        <taxon>Eutardigrada</taxon>
        <taxon>Parachela</taxon>
        <taxon>Hypsibioidea</taxon>
        <taxon>Ramazzottiidae</taxon>
        <taxon>Ramazzottius</taxon>
    </lineage>
</organism>
<comment type="caution">
    <text evidence="2">The sequence shown here is derived from an EMBL/GenBank/DDBJ whole genome shotgun (WGS) entry which is preliminary data.</text>
</comment>
<name>A0A1D1VTA3_RAMVA</name>
<gene>
    <name evidence="2" type="primary">RvY_13856-1</name>
    <name evidence="2" type="synonym">RvY_13856.1</name>
    <name evidence="2" type="ORF">RvY_13856</name>
</gene>
<reference evidence="2 3" key="1">
    <citation type="journal article" date="2016" name="Nat. Commun.">
        <title>Extremotolerant tardigrade genome and improved radiotolerance of human cultured cells by tardigrade-unique protein.</title>
        <authorList>
            <person name="Hashimoto T."/>
            <person name="Horikawa D.D."/>
            <person name="Saito Y."/>
            <person name="Kuwahara H."/>
            <person name="Kozuka-Hata H."/>
            <person name="Shin-I T."/>
            <person name="Minakuchi Y."/>
            <person name="Ohishi K."/>
            <person name="Motoyama A."/>
            <person name="Aizu T."/>
            <person name="Enomoto A."/>
            <person name="Kondo K."/>
            <person name="Tanaka S."/>
            <person name="Hara Y."/>
            <person name="Koshikawa S."/>
            <person name="Sagara H."/>
            <person name="Miura T."/>
            <person name="Yokobori S."/>
            <person name="Miyagawa K."/>
            <person name="Suzuki Y."/>
            <person name="Kubo T."/>
            <person name="Oyama M."/>
            <person name="Kohara Y."/>
            <person name="Fujiyama A."/>
            <person name="Arakawa K."/>
            <person name="Katayama T."/>
            <person name="Toyoda A."/>
            <person name="Kunieda T."/>
        </authorList>
    </citation>
    <scope>NUCLEOTIDE SEQUENCE [LARGE SCALE GENOMIC DNA]</scope>
    <source>
        <strain evidence="2 3">YOKOZUNA-1</strain>
    </source>
</reference>
<dbReference type="EMBL" id="BDGG01000009">
    <property type="protein sequence ID" value="GAV03433.1"/>
    <property type="molecule type" value="Genomic_DNA"/>
</dbReference>
<evidence type="ECO:0000313" key="2">
    <source>
        <dbReference type="EMBL" id="GAV03433.1"/>
    </source>
</evidence>
<keyword evidence="3" id="KW-1185">Reference proteome</keyword>
<feature type="compositionally biased region" description="Basic and acidic residues" evidence="1">
    <location>
        <begin position="1"/>
        <end position="11"/>
    </location>
</feature>
<proteinExistence type="predicted"/>
<feature type="region of interest" description="Disordered" evidence="1">
    <location>
        <begin position="1"/>
        <end position="28"/>
    </location>
</feature>
<accession>A0A1D1VTA3</accession>
<evidence type="ECO:0000256" key="1">
    <source>
        <dbReference type="SAM" id="MobiDB-lite"/>
    </source>
</evidence>
<dbReference type="Proteomes" id="UP000186922">
    <property type="component" value="Unassembled WGS sequence"/>
</dbReference>